<dbReference type="Proteomes" id="UP001597282">
    <property type="component" value="Unassembled WGS sequence"/>
</dbReference>
<dbReference type="RefSeq" id="WP_380162845.1">
    <property type="nucleotide sequence ID" value="NZ_JBHTNU010000002.1"/>
</dbReference>
<proteinExistence type="predicted"/>
<organism evidence="1 2">
    <name type="scientific">Kroppenstedtia sanguinis</name>
    <dbReference type="NCBI Taxonomy" id="1380684"/>
    <lineage>
        <taxon>Bacteria</taxon>
        <taxon>Bacillati</taxon>
        <taxon>Bacillota</taxon>
        <taxon>Bacilli</taxon>
        <taxon>Bacillales</taxon>
        <taxon>Thermoactinomycetaceae</taxon>
        <taxon>Kroppenstedtia</taxon>
    </lineage>
</organism>
<comment type="caution">
    <text evidence="1">The sequence shown here is derived from an EMBL/GenBank/DDBJ whole genome shotgun (WGS) entry which is preliminary data.</text>
</comment>
<dbReference type="Gene3D" id="3.30.160.250">
    <property type="match status" value="1"/>
</dbReference>
<evidence type="ECO:0008006" key="3">
    <source>
        <dbReference type="Google" id="ProtNLM"/>
    </source>
</evidence>
<keyword evidence="2" id="KW-1185">Reference proteome</keyword>
<dbReference type="EMBL" id="JBHTNU010000002">
    <property type="protein sequence ID" value="MFD1425824.1"/>
    <property type="molecule type" value="Genomic_DNA"/>
</dbReference>
<reference evidence="2" key="1">
    <citation type="journal article" date="2019" name="Int. J. Syst. Evol. Microbiol.">
        <title>The Global Catalogue of Microorganisms (GCM) 10K type strain sequencing project: providing services to taxonomists for standard genome sequencing and annotation.</title>
        <authorList>
            <consortium name="The Broad Institute Genomics Platform"/>
            <consortium name="The Broad Institute Genome Sequencing Center for Infectious Disease"/>
            <person name="Wu L."/>
            <person name="Ma J."/>
        </authorList>
    </citation>
    <scope>NUCLEOTIDE SEQUENCE [LARGE SCALE GENOMIC DNA]</scope>
    <source>
        <strain evidence="2">S1</strain>
    </source>
</reference>
<gene>
    <name evidence="1" type="ORF">ACFQ4Y_02590</name>
</gene>
<evidence type="ECO:0000313" key="1">
    <source>
        <dbReference type="EMBL" id="MFD1425824.1"/>
    </source>
</evidence>
<protein>
    <recommendedName>
        <fullName evidence="3">Type II toxin-antitoxin system HicB family antitoxin</fullName>
    </recommendedName>
</protein>
<sequence length="86" mass="9917">MKKQYSYPCVFEQARNNVSFYFPDFPAVGTHENIEKGVPVARGLLRESILQYKDRNQPLPPPSNPKDIKLYDSSDQIVFISIEEVL</sequence>
<name>A0ABW4C6Y5_9BACL</name>
<evidence type="ECO:0000313" key="2">
    <source>
        <dbReference type="Proteomes" id="UP001597282"/>
    </source>
</evidence>
<accession>A0ABW4C6Y5</accession>